<dbReference type="EMBL" id="BSYO01000005">
    <property type="protein sequence ID" value="GMH04947.1"/>
    <property type="molecule type" value="Genomic_DNA"/>
</dbReference>
<dbReference type="Proteomes" id="UP001279734">
    <property type="component" value="Unassembled WGS sequence"/>
</dbReference>
<sequence length="93" mass="11037">MGLKHVSKPAPAYSIFRRATSEPKHTLKYEKENIQDEISSYWGRIAGDAMGVLLSFEARRMSPRPLCTWMLLPVPWWWFWPNDVEEIHVLWHL</sequence>
<keyword evidence="2" id="KW-1185">Reference proteome</keyword>
<proteinExistence type="predicted"/>
<evidence type="ECO:0000313" key="2">
    <source>
        <dbReference type="Proteomes" id="UP001279734"/>
    </source>
</evidence>
<comment type="caution">
    <text evidence="1">The sequence shown here is derived from an EMBL/GenBank/DDBJ whole genome shotgun (WGS) entry which is preliminary data.</text>
</comment>
<accession>A0AAD3XHN2</accession>
<dbReference type="AlphaFoldDB" id="A0AAD3XHN2"/>
<name>A0AAD3XHN2_NEPGR</name>
<organism evidence="1 2">
    <name type="scientific">Nepenthes gracilis</name>
    <name type="common">Slender pitcher plant</name>
    <dbReference type="NCBI Taxonomy" id="150966"/>
    <lineage>
        <taxon>Eukaryota</taxon>
        <taxon>Viridiplantae</taxon>
        <taxon>Streptophyta</taxon>
        <taxon>Embryophyta</taxon>
        <taxon>Tracheophyta</taxon>
        <taxon>Spermatophyta</taxon>
        <taxon>Magnoliopsida</taxon>
        <taxon>eudicotyledons</taxon>
        <taxon>Gunneridae</taxon>
        <taxon>Pentapetalae</taxon>
        <taxon>Caryophyllales</taxon>
        <taxon>Nepenthaceae</taxon>
        <taxon>Nepenthes</taxon>
    </lineage>
</organism>
<gene>
    <name evidence="1" type="ORF">Nepgr_006787</name>
</gene>
<protein>
    <submittedName>
        <fullName evidence="1">Uncharacterized protein</fullName>
    </submittedName>
</protein>
<reference evidence="1" key="1">
    <citation type="submission" date="2023-05" db="EMBL/GenBank/DDBJ databases">
        <title>Nepenthes gracilis genome sequencing.</title>
        <authorList>
            <person name="Fukushima K."/>
        </authorList>
    </citation>
    <scope>NUCLEOTIDE SEQUENCE</scope>
    <source>
        <strain evidence="1">SING2019-196</strain>
    </source>
</reference>
<evidence type="ECO:0000313" key="1">
    <source>
        <dbReference type="EMBL" id="GMH04947.1"/>
    </source>
</evidence>